<sequence>MSSSWWGLSCKLTCLEIGRKLSAEGSIHPSAPGYKGGMIVVFVVIFVCFEINLPNRLRQSGRPSNARALRCCSQVNLNQAEHQMPGL</sequence>
<name>A0AAV4CE33_9GAST</name>
<organism evidence="2 3">
    <name type="scientific">Plakobranchus ocellatus</name>
    <dbReference type="NCBI Taxonomy" id="259542"/>
    <lineage>
        <taxon>Eukaryota</taxon>
        <taxon>Metazoa</taxon>
        <taxon>Spiralia</taxon>
        <taxon>Lophotrochozoa</taxon>
        <taxon>Mollusca</taxon>
        <taxon>Gastropoda</taxon>
        <taxon>Heterobranchia</taxon>
        <taxon>Euthyneura</taxon>
        <taxon>Panpulmonata</taxon>
        <taxon>Sacoglossa</taxon>
        <taxon>Placobranchoidea</taxon>
        <taxon>Plakobranchidae</taxon>
        <taxon>Plakobranchus</taxon>
    </lineage>
</organism>
<dbReference type="Proteomes" id="UP000735302">
    <property type="component" value="Unassembled WGS sequence"/>
</dbReference>
<comment type="caution">
    <text evidence="2">The sequence shown here is derived from an EMBL/GenBank/DDBJ whole genome shotgun (WGS) entry which is preliminary data.</text>
</comment>
<dbReference type="EMBL" id="BLXT01006291">
    <property type="protein sequence ID" value="GFO30904.1"/>
    <property type="molecule type" value="Genomic_DNA"/>
</dbReference>
<evidence type="ECO:0000256" key="1">
    <source>
        <dbReference type="SAM" id="Phobius"/>
    </source>
</evidence>
<dbReference type="AlphaFoldDB" id="A0AAV4CE33"/>
<keyword evidence="1" id="KW-0472">Membrane</keyword>
<keyword evidence="1" id="KW-1133">Transmembrane helix</keyword>
<accession>A0AAV4CE33</accession>
<evidence type="ECO:0000313" key="3">
    <source>
        <dbReference type="Proteomes" id="UP000735302"/>
    </source>
</evidence>
<protein>
    <submittedName>
        <fullName evidence="2">Uncharacterized protein</fullName>
    </submittedName>
</protein>
<proteinExistence type="predicted"/>
<reference evidence="2 3" key="1">
    <citation type="journal article" date="2021" name="Elife">
        <title>Chloroplast acquisition without the gene transfer in kleptoplastic sea slugs, Plakobranchus ocellatus.</title>
        <authorList>
            <person name="Maeda T."/>
            <person name="Takahashi S."/>
            <person name="Yoshida T."/>
            <person name="Shimamura S."/>
            <person name="Takaki Y."/>
            <person name="Nagai Y."/>
            <person name="Toyoda A."/>
            <person name="Suzuki Y."/>
            <person name="Arimoto A."/>
            <person name="Ishii H."/>
            <person name="Satoh N."/>
            <person name="Nishiyama T."/>
            <person name="Hasebe M."/>
            <person name="Maruyama T."/>
            <person name="Minagawa J."/>
            <person name="Obokata J."/>
            <person name="Shigenobu S."/>
        </authorList>
    </citation>
    <scope>NUCLEOTIDE SEQUENCE [LARGE SCALE GENOMIC DNA]</scope>
</reference>
<gene>
    <name evidence="2" type="ORF">PoB_005740900</name>
</gene>
<evidence type="ECO:0000313" key="2">
    <source>
        <dbReference type="EMBL" id="GFO30904.1"/>
    </source>
</evidence>
<keyword evidence="3" id="KW-1185">Reference proteome</keyword>
<feature type="transmembrane region" description="Helical" evidence="1">
    <location>
        <begin position="34"/>
        <end position="53"/>
    </location>
</feature>
<keyword evidence="1" id="KW-0812">Transmembrane</keyword>